<comment type="caution">
    <text evidence="1">The sequence shown here is derived from an EMBL/GenBank/DDBJ whole genome shotgun (WGS) entry which is preliminary data.</text>
</comment>
<dbReference type="InterPro" id="IPR006944">
    <property type="entry name" value="Phage/GTA_portal"/>
</dbReference>
<reference evidence="1 2" key="1">
    <citation type="journal article" date="2016" name="PLoS ONE">
        <title>Genomic Diversity of Enterotoxigenic Strains of Bacteroides fragilis.</title>
        <authorList>
            <person name="Pierce J.V."/>
            <person name="Bernstein H.D."/>
        </authorList>
    </citation>
    <scope>NUCLEOTIDE SEQUENCE [LARGE SCALE GENOMIC DNA]</scope>
    <source>
        <strain evidence="1 2">20793-3</strain>
    </source>
</reference>
<evidence type="ECO:0000313" key="1">
    <source>
        <dbReference type="EMBL" id="OCR30589.1"/>
    </source>
</evidence>
<dbReference type="AlphaFoldDB" id="A0A853PRL7"/>
<protein>
    <recommendedName>
        <fullName evidence="3">Phage portal protein</fullName>
    </recommendedName>
</protein>
<sequence length="386" mass="43588">MATNKNIKLSYTNIKLNSQTPTFPNFRKYKNWVNYGDNNDFPQRIINLNNESAINKAILDNKVTYILGDGIDETESYFGTPNQTDTWDSFTEKITKDYVMFGGFCFQVIVNENGTSFSLYHTDFSKVRCGDFNEYGIILNYYISNDWTKTAGRTAPVPVKAWGTEQPSKGERYLYYYKDYTAGLDYYPIPSYYSAIDYVEADGLLAKFYRNSINNGFTPSTIITMPANPSDEEKEAFQADMERNFCGTEGANSFMVLWGESQEVKPVVTSFSASQNADLYNNVNDVIFQKIISAHRLTSPTLAGISGSGNLSGNANEITNAYILYNYTVIQQLRRNILDCLNQFVIMNGYTGKLKIKELDVIAKIAEAATPETDSEENNNETNTVN</sequence>
<dbReference type="Pfam" id="PF04860">
    <property type="entry name" value="Phage_portal"/>
    <property type="match status" value="1"/>
</dbReference>
<proteinExistence type="predicted"/>
<evidence type="ECO:0008006" key="3">
    <source>
        <dbReference type="Google" id="ProtNLM"/>
    </source>
</evidence>
<dbReference type="EMBL" id="LIDT01000030">
    <property type="protein sequence ID" value="OCR30589.1"/>
    <property type="molecule type" value="Genomic_DNA"/>
</dbReference>
<accession>A0A853PRL7</accession>
<name>A0A853PRL7_BACFG</name>
<organism evidence="1 2">
    <name type="scientific">Bacteroides fragilis</name>
    <dbReference type="NCBI Taxonomy" id="817"/>
    <lineage>
        <taxon>Bacteria</taxon>
        <taxon>Pseudomonadati</taxon>
        <taxon>Bacteroidota</taxon>
        <taxon>Bacteroidia</taxon>
        <taxon>Bacteroidales</taxon>
        <taxon>Bacteroidaceae</taxon>
        <taxon>Bacteroides</taxon>
    </lineage>
</organism>
<evidence type="ECO:0000313" key="2">
    <source>
        <dbReference type="Proteomes" id="UP000093197"/>
    </source>
</evidence>
<gene>
    <name evidence="1" type="ORF">AC094_29380</name>
</gene>
<dbReference type="Proteomes" id="UP000093197">
    <property type="component" value="Unassembled WGS sequence"/>
</dbReference>
<dbReference type="RefSeq" id="WP_050442231.1">
    <property type="nucleotide sequence ID" value="NZ_LIDT01000030.1"/>
</dbReference>